<name>B3LPR1_YEAS1</name>
<proteinExistence type="predicted"/>
<gene>
    <name evidence="1" type="ORF">SCRG_03462</name>
</gene>
<evidence type="ECO:0000313" key="1">
    <source>
        <dbReference type="EMBL" id="EDV12564.1"/>
    </source>
</evidence>
<evidence type="ECO:0000313" key="2">
    <source>
        <dbReference type="Proteomes" id="UP000008335"/>
    </source>
</evidence>
<reference evidence="1" key="1">
    <citation type="submission" date="2005-03" db="EMBL/GenBank/DDBJ databases">
        <authorList>
            <person name="Giovannoni S.J."/>
            <person name="Cho J.-C."/>
            <person name="Ferriera S."/>
            <person name="Johnson J."/>
            <person name="Kravitz S."/>
            <person name="Halpern A."/>
            <person name="Remington K."/>
            <person name="Beeson K."/>
            <person name="Tran B."/>
            <person name="Rogers Y.-H."/>
            <person name="Friedman R."/>
            <person name="Venter J.C."/>
        </authorList>
    </citation>
    <scope>NUCLEOTIDE SEQUENCE</scope>
    <source>
        <strain evidence="1">RM11-1a</strain>
    </source>
</reference>
<dbReference type="EMBL" id="CH408050">
    <property type="protein sequence ID" value="EDV12564.1"/>
    <property type="molecule type" value="Genomic_DNA"/>
</dbReference>
<dbReference type="AlphaFoldDB" id="B3LPR1"/>
<sequence length="56" mass="6192">IIVNNTYILTLPPHAVSTLTCILIWHTHTDATVYTTLKLPYSHTPIHGPSLTKSVP</sequence>
<dbReference type="Proteomes" id="UP000008335">
    <property type="component" value="Unassembled WGS sequence"/>
</dbReference>
<protein>
    <submittedName>
        <fullName evidence="1">Uncharacterized protein</fullName>
    </submittedName>
</protein>
<organism evidence="1 2">
    <name type="scientific">Saccharomyces cerevisiae (strain RM11-1a)</name>
    <name type="common">Baker's yeast</name>
    <dbReference type="NCBI Taxonomy" id="285006"/>
    <lineage>
        <taxon>Eukaryota</taxon>
        <taxon>Fungi</taxon>
        <taxon>Dikarya</taxon>
        <taxon>Ascomycota</taxon>
        <taxon>Saccharomycotina</taxon>
        <taxon>Saccharomycetes</taxon>
        <taxon>Saccharomycetales</taxon>
        <taxon>Saccharomycetaceae</taxon>
        <taxon>Saccharomyces</taxon>
    </lineage>
</organism>
<feature type="non-terminal residue" evidence="1">
    <location>
        <position position="56"/>
    </location>
</feature>
<dbReference type="OrthoDB" id="10510190at2759"/>
<dbReference type="HOGENOM" id="CLU_3020151_0_0_1"/>
<accession>B3LPR1</accession>
<feature type="non-terminal residue" evidence="1">
    <location>
        <position position="1"/>
    </location>
</feature>
<reference evidence="1" key="2">
    <citation type="submission" date="2005-07" db="EMBL/GenBank/DDBJ databases">
        <title>Annotation of the Saccharomyces cerevisiae RM11-1a Genome.</title>
        <authorList>
            <consortium name="The Broad Institute Genome Sequencing Platform"/>
            <person name="Birren B."/>
            <person name="Lander E."/>
            <person name="Galagan J."/>
            <person name="Nusbaum C."/>
            <person name="Devon K."/>
            <person name="Cuomo C."/>
            <person name="Jaffe D."/>
            <person name="Butler J."/>
            <person name="Alvarez P."/>
            <person name="Gnerre S."/>
            <person name="Grabherr M."/>
            <person name="Kleber M."/>
            <person name="Mauceli E."/>
            <person name="Brockman W."/>
            <person name="MacCallum I.A."/>
            <person name="Rounsley S."/>
            <person name="Young S."/>
            <person name="LaButti K."/>
            <person name="Pushparaj V."/>
            <person name="DeCaprio D."/>
            <person name="Crawford M."/>
            <person name="Koehrsen M."/>
            <person name="Engels R."/>
            <person name="Montgomery P."/>
            <person name="Pearson M."/>
            <person name="Howarth C."/>
            <person name="Larson L."/>
            <person name="Luoma S."/>
            <person name="White J."/>
            <person name="O'Leary S."/>
            <person name="Kodira C."/>
            <person name="Zeng Q."/>
            <person name="Yandava C."/>
            <person name="Alvarado L."/>
            <person name="Pratt S."/>
            <person name="Kruglyak L."/>
        </authorList>
    </citation>
    <scope>NUCLEOTIDE SEQUENCE</scope>
    <source>
        <strain evidence="1">RM11-1a</strain>
    </source>
</reference>
<keyword evidence="2" id="KW-1185">Reference proteome</keyword>